<dbReference type="EMBL" id="LR134418">
    <property type="protein sequence ID" value="VEH84750.1"/>
    <property type="molecule type" value="Genomic_DNA"/>
</dbReference>
<dbReference type="PATRIC" id="fig|45056.6.peg.90"/>
<reference evidence="1 3" key="1">
    <citation type="submission" date="2015-11" db="EMBL/GenBank/DDBJ databases">
        <title>Identification of large and diverse effector repertoires of 38 Legionella species.</title>
        <authorList>
            <person name="Burstein D."/>
            <person name="Amaro F."/>
            <person name="Zusman T."/>
            <person name="Lifshitz Z."/>
            <person name="Cohen O."/>
            <person name="Gilbert J.A."/>
            <person name="Pupko T."/>
            <person name="Shuman H.A."/>
            <person name="Segal G."/>
        </authorList>
    </citation>
    <scope>NUCLEOTIDE SEQUENCE [LARGE SCALE GENOMIC DNA]</scope>
    <source>
        <strain evidence="1 3">1762-AUS-E</strain>
    </source>
</reference>
<protein>
    <recommendedName>
        <fullName evidence="5">Coiled-coil protein</fullName>
    </recommendedName>
</protein>
<dbReference type="RefSeq" id="WP_058461192.1">
    <property type="nucleotide sequence ID" value="NZ_CAAAHS010000003.1"/>
</dbReference>
<evidence type="ECO:0008006" key="5">
    <source>
        <dbReference type="Google" id="ProtNLM"/>
    </source>
</evidence>
<keyword evidence="3" id="KW-1185">Reference proteome</keyword>
<gene>
    <name evidence="1" type="ORF">Lade_0086</name>
    <name evidence="2" type="ORF">NCTC12735_00369</name>
</gene>
<name>A0A0W0R2Y9_9GAMM</name>
<evidence type="ECO:0000313" key="1">
    <source>
        <dbReference type="EMBL" id="KTC65428.1"/>
    </source>
</evidence>
<sequence>MAHKIFAKKPDTPRAPMPHLPNENLKFLSSVANSFTENSKHLKDTLKVLKTETRQMELSCLRTATVINDAYIHVIKKIEETYRQAKGNKAAEPNVGQTLSLKSKVYFGLPHEKMWAKINDYIKHLAERVDLAL</sequence>
<reference evidence="2 4" key="2">
    <citation type="submission" date="2018-12" db="EMBL/GenBank/DDBJ databases">
        <authorList>
            <consortium name="Pathogen Informatics"/>
        </authorList>
    </citation>
    <scope>NUCLEOTIDE SEQUENCE [LARGE SCALE GENOMIC DNA]</scope>
    <source>
        <strain evidence="2 4">NCTC12735</strain>
        <plasmid evidence="4">9</plasmid>
    </source>
</reference>
<geneLocation type="plasmid" evidence="2 4">
    <name>9</name>
</geneLocation>
<dbReference type="Proteomes" id="UP000281170">
    <property type="component" value="Plasmid 9"/>
</dbReference>
<accession>A0A0W0R2Y9</accession>
<dbReference type="AlphaFoldDB" id="A0A0W0R2Y9"/>
<organism evidence="1 3">
    <name type="scientific">Legionella adelaidensis</name>
    <dbReference type="NCBI Taxonomy" id="45056"/>
    <lineage>
        <taxon>Bacteria</taxon>
        <taxon>Pseudomonadati</taxon>
        <taxon>Pseudomonadota</taxon>
        <taxon>Gammaproteobacteria</taxon>
        <taxon>Legionellales</taxon>
        <taxon>Legionellaceae</taxon>
        <taxon>Legionella</taxon>
    </lineage>
</organism>
<dbReference type="EMBL" id="LNKA01000001">
    <property type="protein sequence ID" value="KTC65428.1"/>
    <property type="molecule type" value="Genomic_DNA"/>
</dbReference>
<evidence type="ECO:0000313" key="2">
    <source>
        <dbReference type="EMBL" id="VEH84750.1"/>
    </source>
</evidence>
<dbReference type="KEGG" id="ladl:NCTC12735_00369"/>
<dbReference type="STRING" id="45056.Lade_0086"/>
<dbReference type="Proteomes" id="UP000054859">
    <property type="component" value="Unassembled WGS sequence"/>
</dbReference>
<proteinExistence type="predicted"/>
<keyword evidence="2" id="KW-0614">Plasmid</keyword>
<evidence type="ECO:0000313" key="3">
    <source>
        <dbReference type="Proteomes" id="UP000054859"/>
    </source>
</evidence>
<evidence type="ECO:0000313" key="4">
    <source>
        <dbReference type="Proteomes" id="UP000281170"/>
    </source>
</evidence>